<dbReference type="PANTHER" id="PTHR37984">
    <property type="entry name" value="PROTEIN CBG26694"/>
    <property type="match status" value="1"/>
</dbReference>
<evidence type="ECO:0000256" key="1">
    <source>
        <dbReference type="SAM" id="MobiDB-lite"/>
    </source>
</evidence>
<feature type="domain" description="Integrase catalytic" evidence="2">
    <location>
        <begin position="1"/>
        <end position="156"/>
    </location>
</feature>
<proteinExistence type="predicted"/>
<feature type="compositionally biased region" description="Basic and acidic residues" evidence="1">
    <location>
        <begin position="199"/>
        <end position="212"/>
    </location>
</feature>
<accession>A0AAJ7SMV2</accession>
<gene>
    <name evidence="4" type="primary">LOC116938308</name>
</gene>
<dbReference type="InterPro" id="IPR001584">
    <property type="entry name" value="Integrase_cat-core"/>
</dbReference>
<feature type="compositionally biased region" description="Pro residues" evidence="1">
    <location>
        <begin position="241"/>
        <end position="252"/>
    </location>
</feature>
<feature type="compositionally biased region" description="Basic and acidic residues" evidence="1">
    <location>
        <begin position="227"/>
        <end position="240"/>
    </location>
</feature>
<dbReference type="GO" id="GO:0015074">
    <property type="term" value="P:DNA integration"/>
    <property type="evidence" value="ECO:0007669"/>
    <property type="project" value="InterPro"/>
</dbReference>
<dbReference type="GO" id="GO:0003676">
    <property type="term" value="F:nucleic acid binding"/>
    <property type="evidence" value="ECO:0007669"/>
    <property type="project" value="InterPro"/>
</dbReference>
<dbReference type="InterPro" id="IPR050951">
    <property type="entry name" value="Retrovirus_Pol_polyprotein"/>
</dbReference>
<dbReference type="Gene3D" id="3.30.420.10">
    <property type="entry name" value="Ribonuclease H-like superfamily/Ribonuclease H"/>
    <property type="match status" value="1"/>
</dbReference>
<evidence type="ECO:0000313" key="4">
    <source>
        <dbReference type="RefSeq" id="XP_032801302.1"/>
    </source>
</evidence>
<evidence type="ECO:0000259" key="2">
    <source>
        <dbReference type="PROSITE" id="PS50994"/>
    </source>
</evidence>
<dbReference type="Proteomes" id="UP001318040">
    <property type="component" value="Unplaced"/>
</dbReference>
<dbReference type="KEGG" id="pmrn:116938308"/>
<sequence length="342" mass="38736">MNQLVGIDLQEPFPRSHRGNWYILVAVEYFTRYPMAVAIPDKTALVVSQALVEHYVLKHEIPKRVIADQGSEFEAELFQALCREFRIQKDRTTAYHPQANGMVEHMNQTLAGKLKRMAAANQYDWDEHLPYALFAYATTVHTSTGQTPFLMMFGRESRLPADLLFGVPPPQQEEGSRPVEHLMETLRGARDQAYPQGEAAHRRQEQGGRPRMEPPFYSAGSKPAGAEGREEPLEWRRRPPPEPQETEPPLPRPATRAGRVPRTPRRYLVGATQARCSSQPGTGTGTSRGYVVLQQRSRSVNCDATAAKPSCRLWPRRRHLRATGPTLLFPHHPPHEHKHTPT</sequence>
<dbReference type="AlphaFoldDB" id="A0AAJ7SMV2"/>
<name>A0AAJ7SMV2_PETMA</name>
<keyword evidence="3" id="KW-1185">Reference proteome</keyword>
<reference evidence="4" key="1">
    <citation type="submission" date="2025-08" db="UniProtKB">
        <authorList>
            <consortium name="RefSeq"/>
        </authorList>
    </citation>
    <scope>IDENTIFICATION</scope>
    <source>
        <tissue evidence="4">Sperm</tissue>
    </source>
</reference>
<evidence type="ECO:0000313" key="3">
    <source>
        <dbReference type="Proteomes" id="UP001318040"/>
    </source>
</evidence>
<protein>
    <submittedName>
        <fullName evidence="4">Uncharacterized protein K02A2.6-like</fullName>
    </submittedName>
</protein>
<dbReference type="FunFam" id="3.30.420.10:FF:000032">
    <property type="entry name" value="Retrovirus-related Pol polyprotein from transposon 297-like Protein"/>
    <property type="match status" value="1"/>
</dbReference>
<dbReference type="RefSeq" id="XP_032801302.1">
    <property type="nucleotide sequence ID" value="XM_032945411.1"/>
</dbReference>
<dbReference type="InterPro" id="IPR012337">
    <property type="entry name" value="RNaseH-like_sf"/>
</dbReference>
<dbReference type="InterPro" id="IPR036397">
    <property type="entry name" value="RNaseH_sf"/>
</dbReference>
<organism evidence="3 4">
    <name type="scientific">Petromyzon marinus</name>
    <name type="common">Sea lamprey</name>
    <dbReference type="NCBI Taxonomy" id="7757"/>
    <lineage>
        <taxon>Eukaryota</taxon>
        <taxon>Metazoa</taxon>
        <taxon>Chordata</taxon>
        <taxon>Craniata</taxon>
        <taxon>Vertebrata</taxon>
        <taxon>Cyclostomata</taxon>
        <taxon>Hyperoartia</taxon>
        <taxon>Petromyzontiformes</taxon>
        <taxon>Petromyzontidae</taxon>
        <taxon>Petromyzon</taxon>
    </lineage>
</organism>
<dbReference type="SUPFAM" id="SSF53098">
    <property type="entry name" value="Ribonuclease H-like"/>
    <property type="match status" value="1"/>
</dbReference>
<dbReference type="PROSITE" id="PS50994">
    <property type="entry name" value="INTEGRASE"/>
    <property type="match status" value="1"/>
</dbReference>
<dbReference type="Pfam" id="PF00665">
    <property type="entry name" value="rve"/>
    <property type="match status" value="1"/>
</dbReference>
<feature type="region of interest" description="Disordered" evidence="1">
    <location>
        <begin position="190"/>
        <end position="262"/>
    </location>
</feature>
<dbReference type="PANTHER" id="PTHR37984:SF15">
    <property type="entry name" value="INTEGRASE CATALYTIC DOMAIN-CONTAINING PROTEIN"/>
    <property type="match status" value="1"/>
</dbReference>